<dbReference type="Proteomes" id="UP000790347">
    <property type="component" value="Unassembled WGS sequence"/>
</dbReference>
<evidence type="ECO:0000256" key="1">
    <source>
        <dbReference type="SAM" id="MobiDB-lite"/>
    </source>
</evidence>
<reference evidence="2" key="2">
    <citation type="journal article" date="2022" name="Res Sq">
        <title>Comparative Genomics Reveals Insights into the Divergent Evolution of Astigmatic Mites and Household Pest Adaptations.</title>
        <authorList>
            <person name="Xiong Q."/>
            <person name="Wan A.T.-Y."/>
            <person name="Liu X.-Y."/>
            <person name="Fung C.S.-H."/>
            <person name="Xiao X."/>
            <person name="Malainual N."/>
            <person name="Hou J."/>
            <person name="Wang L."/>
            <person name="Wang M."/>
            <person name="Yang K."/>
            <person name="Cui Y."/>
            <person name="Leung E."/>
            <person name="Nong W."/>
            <person name="Shin S.-K."/>
            <person name="Au S."/>
            <person name="Jeong K.Y."/>
            <person name="Chew F.T."/>
            <person name="Hui J."/>
            <person name="Leung T.F."/>
            <person name="Tungtrongchitr A."/>
            <person name="Zhong N."/>
            <person name="Liu Z."/>
            <person name="Tsui S."/>
        </authorList>
    </citation>
    <scope>NUCLEOTIDE SEQUENCE</scope>
    <source>
        <strain evidence="2">Derf</strain>
        <tissue evidence="2">Whole organism</tissue>
    </source>
</reference>
<evidence type="ECO:0000313" key="2">
    <source>
        <dbReference type="EMBL" id="KAH9506502.1"/>
    </source>
</evidence>
<feature type="compositionally biased region" description="Pro residues" evidence="1">
    <location>
        <begin position="65"/>
        <end position="75"/>
    </location>
</feature>
<gene>
    <name evidence="2" type="primary">PKP4_1</name>
    <name evidence="2" type="ORF">DERF_011232</name>
</gene>
<dbReference type="EMBL" id="ASGP02000005">
    <property type="protein sequence ID" value="KAH9506502.1"/>
    <property type="molecule type" value="Genomic_DNA"/>
</dbReference>
<name>A0A922HUI8_DERFA</name>
<dbReference type="AlphaFoldDB" id="A0A922HUI8"/>
<reference evidence="2" key="1">
    <citation type="submission" date="2013-05" db="EMBL/GenBank/DDBJ databases">
        <authorList>
            <person name="Yim A.K.Y."/>
            <person name="Chan T.F."/>
            <person name="Ji K.M."/>
            <person name="Liu X.Y."/>
            <person name="Zhou J.W."/>
            <person name="Li R.Q."/>
            <person name="Yang K.Y."/>
            <person name="Li J."/>
            <person name="Li M."/>
            <person name="Law P.T.W."/>
            <person name="Wu Y.L."/>
            <person name="Cai Z.L."/>
            <person name="Qin H."/>
            <person name="Bao Y."/>
            <person name="Leung R.K.K."/>
            <person name="Ng P.K.S."/>
            <person name="Zou J."/>
            <person name="Zhong X.J."/>
            <person name="Ran P.X."/>
            <person name="Zhong N.S."/>
            <person name="Liu Z.G."/>
            <person name="Tsui S.K.W."/>
        </authorList>
    </citation>
    <scope>NUCLEOTIDE SEQUENCE</scope>
    <source>
        <strain evidence="2">Derf</strain>
        <tissue evidence="2">Whole organism</tissue>
    </source>
</reference>
<proteinExistence type="predicted"/>
<evidence type="ECO:0000313" key="3">
    <source>
        <dbReference type="Proteomes" id="UP000790347"/>
    </source>
</evidence>
<accession>A0A922HUI8</accession>
<organism evidence="2 3">
    <name type="scientific">Dermatophagoides farinae</name>
    <name type="common">American house dust mite</name>
    <dbReference type="NCBI Taxonomy" id="6954"/>
    <lineage>
        <taxon>Eukaryota</taxon>
        <taxon>Metazoa</taxon>
        <taxon>Ecdysozoa</taxon>
        <taxon>Arthropoda</taxon>
        <taxon>Chelicerata</taxon>
        <taxon>Arachnida</taxon>
        <taxon>Acari</taxon>
        <taxon>Acariformes</taxon>
        <taxon>Sarcoptiformes</taxon>
        <taxon>Astigmata</taxon>
        <taxon>Psoroptidia</taxon>
        <taxon>Analgoidea</taxon>
        <taxon>Pyroglyphidae</taxon>
        <taxon>Dermatophagoidinae</taxon>
        <taxon>Dermatophagoides</taxon>
    </lineage>
</organism>
<protein>
    <submittedName>
        <fullName evidence="2">Plakophilin-4</fullName>
    </submittedName>
</protein>
<feature type="region of interest" description="Disordered" evidence="1">
    <location>
        <begin position="16"/>
        <end position="86"/>
    </location>
</feature>
<comment type="caution">
    <text evidence="2">The sequence shown here is derived from an EMBL/GenBank/DDBJ whole genome shotgun (WGS) entry which is preliminary data.</text>
</comment>
<keyword evidence="3" id="KW-1185">Reference proteome</keyword>
<sequence>MAQRVMHEEMLMSDMIDGRNVQNGTQTLLPGEPVYAQVNRERKRQQQQQQLNQLHRNSPTQSLPPSQPPPPPPNHPTNGDPNMNHSPTVMVANIIMLIMYY</sequence>
<feature type="compositionally biased region" description="Low complexity" evidence="1">
    <location>
        <begin position="46"/>
        <end position="64"/>
    </location>
</feature>